<gene>
    <name evidence="6" type="ORF">Tci_860450</name>
</gene>
<evidence type="ECO:0000256" key="3">
    <source>
        <dbReference type="ARBA" id="ARBA00023187"/>
    </source>
</evidence>
<dbReference type="GO" id="GO:0005681">
    <property type="term" value="C:spliceosomal complex"/>
    <property type="evidence" value="ECO:0007669"/>
    <property type="project" value="UniProtKB-KW"/>
</dbReference>
<dbReference type="InterPro" id="IPR035979">
    <property type="entry name" value="RBD_domain_sf"/>
</dbReference>
<sequence>MGDEWTKVRRRGRRNKSWNADFARATKDKTITFFFTRFPGTWDEKALWELFRKYGSVMDVYLAVRRTKLGTRFGFVRFASMLNMEKFEKHLKGIIIGETKMIINIAKYDKSGQKLSSNENNLKHANRSHDWQWTFKTKYPKEFNDSVNICPKRSFKDVTTGT</sequence>
<dbReference type="SMART" id="SM00360">
    <property type="entry name" value="RRM"/>
    <property type="match status" value="1"/>
</dbReference>
<protein>
    <submittedName>
        <fullName evidence="6">Nucleotide-binding alpha-beta plait domain-containing protein</fullName>
    </submittedName>
</protein>
<proteinExistence type="predicted"/>
<dbReference type="AlphaFoldDB" id="A0A699RPN3"/>
<keyword evidence="4" id="KW-0694">RNA-binding</keyword>
<evidence type="ECO:0000256" key="1">
    <source>
        <dbReference type="ARBA" id="ARBA00022664"/>
    </source>
</evidence>
<dbReference type="Pfam" id="PF00076">
    <property type="entry name" value="RRM_1"/>
    <property type="match status" value="1"/>
</dbReference>
<dbReference type="Gene3D" id="3.30.70.330">
    <property type="match status" value="1"/>
</dbReference>
<dbReference type="EMBL" id="BKCJ011115808">
    <property type="protein sequence ID" value="GFC88480.1"/>
    <property type="molecule type" value="Genomic_DNA"/>
</dbReference>
<feature type="domain" description="RRM" evidence="5">
    <location>
        <begin position="31"/>
        <end position="108"/>
    </location>
</feature>
<dbReference type="GO" id="GO:0008380">
    <property type="term" value="P:RNA splicing"/>
    <property type="evidence" value="ECO:0007669"/>
    <property type="project" value="UniProtKB-KW"/>
</dbReference>
<reference evidence="6" key="1">
    <citation type="journal article" date="2019" name="Sci. Rep.">
        <title>Draft genome of Tanacetum cinerariifolium, the natural source of mosquito coil.</title>
        <authorList>
            <person name="Yamashiro T."/>
            <person name="Shiraishi A."/>
            <person name="Satake H."/>
            <person name="Nakayama K."/>
        </authorList>
    </citation>
    <scope>NUCLEOTIDE SEQUENCE</scope>
</reference>
<dbReference type="SUPFAM" id="SSF54928">
    <property type="entry name" value="RNA-binding domain, RBD"/>
    <property type="match status" value="1"/>
</dbReference>
<evidence type="ECO:0000256" key="2">
    <source>
        <dbReference type="ARBA" id="ARBA00022728"/>
    </source>
</evidence>
<dbReference type="InterPro" id="IPR000504">
    <property type="entry name" value="RRM_dom"/>
</dbReference>
<dbReference type="PROSITE" id="PS50102">
    <property type="entry name" value="RRM"/>
    <property type="match status" value="1"/>
</dbReference>
<keyword evidence="1" id="KW-0507">mRNA processing</keyword>
<keyword evidence="2" id="KW-0747">Spliceosome</keyword>
<dbReference type="GO" id="GO:0006397">
    <property type="term" value="P:mRNA processing"/>
    <property type="evidence" value="ECO:0007669"/>
    <property type="project" value="UniProtKB-KW"/>
</dbReference>
<dbReference type="CDD" id="cd00590">
    <property type="entry name" value="RRM_SF"/>
    <property type="match status" value="1"/>
</dbReference>
<evidence type="ECO:0000259" key="5">
    <source>
        <dbReference type="PROSITE" id="PS50102"/>
    </source>
</evidence>
<dbReference type="InterPro" id="IPR050907">
    <property type="entry name" value="SRSF"/>
</dbReference>
<organism evidence="6">
    <name type="scientific">Tanacetum cinerariifolium</name>
    <name type="common">Dalmatian daisy</name>
    <name type="synonym">Chrysanthemum cinerariifolium</name>
    <dbReference type="NCBI Taxonomy" id="118510"/>
    <lineage>
        <taxon>Eukaryota</taxon>
        <taxon>Viridiplantae</taxon>
        <taxon>Streptophyta</taxon>
        <taxon>Embryophyta</taxon>
        <taxon>Tracheophyta</taxon>
        <taxon>Spermatophyta</taxon>
        <taxon>Magnoliopsida</taxon>
        <taxon>eudicotyledons</taxon>
        <taxon>Gunneridae</taxon>
        <taxon>Pentapetalae</taxon>
        <taxon>asterids</taxon>
        <taxon>campanulids</taxon>
        <taxon>Asterales</taxon>
        <taxon>Asteraceae</taxon>
        <taxon>Asteroideae</taxon>
        <taxon>Anthemideae</taxon>
        <taxon>Anthemidinae</taxon>
        <taxon>Tanacetum</taxon>
    </lineage>
</organism>
<keyword evidence="3" id="KW-0508">mRNA splicing</keyword>
<comment type="caution">
    <text evidence="6">The sequence shown here is derived from an EMBL/GenBank/DDBJ whole genome shotgun (WGS) entry which is preliminary data.</text>
</comment>
<dbReference type="GO" id="GO:0003723">
    <property type="term" value="F:RNA binding"/>
    <property type="evidence" value="ECO:0007669"/>
    <property type="project" value="UniProtKB-UniRule"/>
</dbReference>
<evidence type="ECO:0000256" key="4">
    <source>
        <dbReference type="PROSITE-ProRule" id="PRU00176"/>
    </source>
</evidence>
<dbReference type="PANTHER" id="PTHR23147">
    <property type="entry name" value="SERINE/ARGININE RICH SPLICING FACTOR"/>
    <property type="match status" value="1"/>
</dbReference>
<accession>A0A699RPN3</accession>
<name>A0A699RPN3_TANCI</name>
<dbReference type="InterPro" id="IPR012677">
    <property type="entry name" value="Nucleotide-bd_a/b_plait_sf"/>
</dbReference>
<evidence type="ECO:0000313" key="6">
    <source>
        <dbReference type="EMBL" id="GFC88480.1"/>
    </source>
</evidence>